<protein>
    <submittedName>
        <fullName evidence="1">Uncharacterized protein</fullName>
    </submittedName>
</protein>
<accession>A0A9W9AWJ9</accession>
<gene>
    <name evidence="1" type="ORF">C8J55DRAFT_485974</name>
</gene>
<organism evidence="1 2">
    <name type="scientific">Lentinula lateritia</name>
    <dbReference type="NCBI Taxonomy" id="40482"/>
    <lineage>
        <taxon>Eukaryota</taxon>
        <taxon>Fungi</taxon>
        <taxon>Dikarya</taxon>
        <taxon>Basidiomycota</taxon>
        <taxon>Agaricomycotina</taxon>
        <taxon>Agaricomycetes</taxon>
        <taxon>Agaricomycetidae</taxon>
        <taxon>Agaricales</taxon>
        <taxon>Marasmiineae</taxon>
        <taxon>Omphalotaceae</taxon>
        <taxon>Lentinula</taxon>
    </lineage>
</organism>
<evidence type="ECO:0000313" key="2">
    <source>
        <dbReference type="Proteomes" id="UP001150238"/>
    </source>
</evidence>
<evidence type="ECO:0000313" key="1">
    <source>
        <dbReference type="EMBL" id="KAJ4492035.1"/>
    </source>
</evidence>
<comment type="caution">
    <text evidence="1">The sequence shown here is derived from an EMBL/GenBank/DDBJ whole genome shotgun (WGS) entry which is preliminary data.</text>
</comment>
<name>A0A9W9AWJ9_9AGAR</name>
<reference evidence="1" key="1">
    <citation type="submission" date="2022-08" db="EMBL/GenBank/DDBJ databases">
        <authorList>
            <consortium name="DOE Joint Genome Institute"/>
            <person name="Min B."/>
            <person name="Riley R."/>
            <person name="Sierra-Patev S."/>
            <person name="Naranjo-Ortiz M."/>
            <person name="Looney B."/>
            <person name="Konkel Z."/>
            <person name="Slot J.C."/>
            <person name="Sakamoto Y."/>
            <person name="Steenwyk J.L."/>
            <person name="Rokas A."/>
            <person name="Carro J."/>
            <person name="Camarero S."/>
            <person name="Ferreira P."/>
            <person name="Molpeceres G."/>
            <person name="Ruiz-Duenas F.J."/>
            <person name="Serrano A."/>
            <person name="Henrissat B."/>
            <person name="Drula E."/>
            <person name="Hughes K.W."/>
            <person name="Mata J.L."/>
            <person name="Ishikawa N.K."/>
            <person name="Vargas-Isla R."/>
            <person name="Ushijima S."/>
            <person name="Smith C.A."/>
            <person name="Ahrendt S."/>
            <person name="Andreopoulos W."/>
            <person name="He G."/>
            <person name="Labutti K."/>
            <person name="Lipzen A."/>
            <person name="Ng V."/>
            <person name="Sandor L."/>
            <person name="Barry K."/>
            <person name="Martinez A.T."/>
            <person name="Xiao Y."/>
            <person name="Gibbons J.G."/>
            <person name="Terashima K."/>
            <person name="Hibbett D.S."/>
            <person name="Grigoriev I.V."/>
        </authorList>
    </citation>
    <scope>NUCLEOTIDE SEQUENCE</scope>
    <source>
        <strain evidence="1">Sp2 HRB7682 ss15</strain>
    </source>
</reference>
<proteinExistence type="predicted"/>
<dbReference type="AlphaFoldDB" id="A0A9W9AWJ9"/>
<sequence>METNSDGFPMAQIALHKRTLKRTLSESKSATFPTPPQPPPIPQKITHILPALVPKHTAKVNLKQLCVDDTQRKSINLVYNSSKNSILQYRLEDPQEQQNALEVLQKLGLDRPSRETLESRWNITWSVTWGKNKQKWILFQW</sequence>
<reference evidence="1" key="2">
    <citation type="journal article" date="2023" name="Proc. Natl. Acad. Sci. U.S.A.">
        <title>A global phylogenomic analysis of the shiitake genus Lentinula.</title>
        <authorList>
            <person name="Sierra-Patev S."/>
            <person name="Min B."/>
            <person name="Naranjo-Ortiz M."/>
            <person name="Looney B."/>
            <person name="Konkel Z."/>
            <person name="Slot J.C."/>
            <person name="Sakamoto Y."/>
            <person name="Steenwyk J.L."/>
            <person name="Rokas A."/>
            <person name="Carro J."/>
            <person name="Camarero S."/>
            <person name="Ferreira P."/>
            <person name="Molpeceres G."/>
            <person name="Ruiz-Duenas F.J."/>
            <person name="Serrano A."/>
            <person name="Henrissat B."/>
            <person name="Drula E."/>
            <person name="Hughes K.W."/>
            <person name="Mata J.L."/>
            <person name="Ishikawa N.K."/>
            <person name="Vargas-Isla R."/>
            <person name="Ushijima S."/>
            <person name="Smith C.A."/>
            <person name="Donoghue J."/>
            <person name="Ahrendt S."/>
            <person name="Andreopoulos W."/>
            <person name="He G."/>
            <person name="LaButti K."/>
            <person name="Lipzen A."/>
            <person name="Ng V."/>
            <person name="Riley R."/>
            <person name="Sandor L."/>
            <person name="Barry K."/>
            <person name="Martinez A.T."/>
            <person name="Xiao Y."/>
            <person name="Gibbons J.G."/>
            <person name="Terashima K."/>
            <person name="Grigoriev I.V."/>
            <person name="Hibbett D."/>
        </authorList>
    </citation>
    <scope>NUCLEOTIDE SEQUENCE</scope>
    <source>
        <strain evidence="1">Sp2 HRB7682 ss15</strain>
    </source>
</reference>
<dbReference type="EMBL" id="JANVFS010000005">
    <property type="protein sequence ID" value="KAJ4492035.1"/>
    <property type="molecule type" value="Genomic_DNA"/>
</dbReference>
<dbReference type="Proteomes" id="UP001150238">
    <property type="component" value="Unassembled WGS sequence"/>
</dbReference>